<dbReference type="EMBL" id="CM051401">
    <property type="protein sequence ID" value="KAJ4711973.1"/>
    <property type="molecule type" value="Genomic_DNA"/>
</dbReference>
<proteinExistence type="predicted"/>
<evidence type="ECO:0000313" key="2">
    <source>
        <dbReference type="Proteomes" id="UP001164539"/>
    </source>
</evidence>
<accession>A0ACC1XKY5</accession>
<evidence type="ECO:0000313" key="1">
    <source>
        <dbReference type="EMBL" id="KAJ4711973.1"/>
    </source>
</evidence>
<keyword evidence="2" id="KW-1185">Reference proteome</keyword>
<comment type="caution">
    <text evidence="1">The sequence shown here is derived from an EMBL/GenBank/DDBJ whole genome shotgun (WGS) entry which is preliminary data.</text>
</comment>
<gene>
    <name evidence="1" type="ORF">OWV82_014297</name>
</gene>
<protein>
    <submittedName>
        <fullName evidence="1">Translation initiation factor IF-1 chloroplastic-like</fullName>
    </submittedName>
</protein>
<reference evidence="1 2" key="1">
    <citation type="journal article" date="2023" name="Science">
        <title>Complex scaffold remodeling in plant triterpene biosynthesis.</title>
        <authorList>
            <person name="De La Pena R."/>
            <person name="Hodgson H."/>
            <person name="Liu J.C."/>
            <person name="Stephenson M.J."/>
            <person name="Martin A.C."/>
            <person name="Owen C."/>
            <person name="Harkess A."/>
            <person name="Leebens-Mack J."/>
            <person name="Jimenez L.E."/>
            <person name="Osbourn A."/>
            <person name="Sattely E.S."/>
        </authorList>
    </citation>
    <scope>NUCLEOTIDE SEQUENCE [LARGE SCALE GENOMIC DNA]</scope>
    <source>
        <strain evidence="2">cv. JPN11</strain>
        <tissue evidence="1">Leaf</tissue>
    </source>
</reference>
<name>A0ACC1XKY5_MELAZ</name>
<sequence>MLHLSCNLHRPSQSLLLPRQQFLPISSPINRVTFSVNKGLIKITKLSTAVGAKKGGDRSSEEGSSSDKWVHEGFITESLPNGMFRVRLDNEDMILGYISGKIRQNFIRVLPGDRVKVELGEIDNPANATYAKVTDAPGLGEHEFGMLLVFDDPMTRDQNLRSPAAAGAQGFYFYDTKSSYNAWFAYTLVFNSGDFKGTLNIMGADMMAEKTQDLSVVERDCNVYYRCC</sequence>
<dbReference type="Proteomes" id="UP001164539">
    <property type="component" value="Chromosome 8"/>
</dbReference>
<organism evidence="1 2">
    <name type="scientific">Melia azedarach</name>
    <name type="common">Chinaberry tree</name>
    <dbReference type="NCBI Taxonomy" id="155640"/>
    <lineage>
        <taxon>Eukaryota</taxon>
        <taxon>Viridiplantae</taxon>
        <taxon>Streptophyta</taxon>
        <taxon>Embryophyta</taxon>
        <taxon>Tracheophyta</taxon>
        <taxon>Spermatophyta</taxon>
        <taxon>Magnoliopsida</taxon>
        <taxon>eudicotyledons</taxon>
        <taxon>Gunneridae</taxon>
        <taxon>Pentapetalae</taxon>
        <taxon>rosids</taxon>
        <taxon>malvids</taxon>
        <taxon>Sapindales</taxon>
        <taxon>Meliaceae</taxon>
        <taxon>Melia</taxon>
    </lineage>
</organism>